<keyword evidence="1" id="KW-0472">Membrane</keyword>
<gene>
    <name evidence="3" type="primary">LOC111135267</name>
</gene>
<dbReference type="AlphaFoldDB" id="A0A8B8ELW8"/>
<dbReference type="RefSeq" id="XP_022340894.1">
    <property type="nucleotide sequence ID" value="XM_022485186.1"/>
</dbReference>
<organism evidence="2 3">
    <name type="scientific">Crassostrea virginica</name>
    <name type="common">Eastern oyster</name>
    <dbReference type="NCBI Taxonomy" id="6565"/>
    <lineage>
        <taxon>Eukaryota</taxon>
        <taxon>Metazoa</taxon>
        <taxon>Spiralia</taxon>
        <taxon>Lophotrochozoa</taxon>
        <taxon>Mollusca</taxon>
        <taxon>Bivalvia</taxon>
        <taxon>Autobranchia</taxon>
        <taxon>Pteriomorphia</taxon>
        <taxon>Ostreida</taxon>
        <taxon>Ostreoidea</taxon>
        <taxon>Ostreidae</taxon>
        <taxon>Crassostrea</taxon>
    </lineage>
</organism>
<evidence type="ECO:0000256" key="1">
    <source>
        <dbReference type="SAM" id="Phobius"/>
    </source>
</evidence>
<evidence type="ECO:0000313" key="3">
    <source>
        <dbReference type="RefSeq" id="XP_022340894.1"/>
    </source>
</evidence>
<reference evidence="3" key="1">
    <citation type="submission" date="2025-08" db="UniProtKB">
        <authorList>
            <consortium name="RefSeq"/>
        </authorList>
    </citation>
    <scope>IDENTIFICATION</scope>
    <source>
        <tissue evidence="3">Whole sample</tissue>
    </source>
</reference>
<keyword evidence="1" id="KW-1133">Transmembrane helix</keyword>
<feature type="transmembrane region" description="Helical" evidence="1">
    <location>
        <begin position="35"/>
        <end position="61"/>
    </location>
</feature>
<protein>
    <submittedName>
        <fullName evidence="3">Uncharacterized protein LOC111135267 isoform X1</fullName>
    </submittedName>
</protein>
<dbReference type="KEGG" id="cvn:111135267"/>
<dbReference type="Proteomes" id="UP000694844">
    <property type="component" value="Chromosome 5"/>
</dbReference>
<accession>A0A8B8ELW8</accession>
<name>A0A8B8ELW8_CRAVI</name>
<evidence type="ECO:0000313" key="2">
    <source>
        <dbReference type="Proteomes" id="UP000694844"/>
    </source>
</evidence>
<keyword evidence="1" id="KW-0812">Transmembrane</keyword>
<dbReference type="GeneID" id="111135267"/>
<keyword evidence="2" id="KW-1185">Reference proteome</keyword>
<proteinExistence type="predicted"/>
<sequence length="158" mass="17560">MALKDWTRILTCVVYFASLPDMVHAFQNNNSSLFISVVLLGVLAGFALIVGVTIWVVYFCCQKRSIMNPNEVTTPHHTTSRHTTPQHHTTTLGVVVTVIGADIRTIVTSGNTVQEQKPMEQYSHAWKEGLATQNFRNPHLHIPLPKTFGIDPASSDHV</sequence>